<evidence type="ECO:0000313" key="4">
    <source>
        <dbReference type="Proteomes" id="UP000005237"/>
    </source>
</evidence>
<name>A0A8R1HQK6_CAEJA</name>
<sequence>MPLFILIFTVTVTTEQVQIKCYNCVTPMGVDDAVEYCNASLYCKGMYCTKGPDALSNGIYHGCNDNPPLDKAGASCKSVDNNMGSHSNCYCKNIDFCNEGHVAANVLLLLIIVVLFYALFINTV</sequence>
<keyword evidence="1" id="KW-1133">Transmembrane helix</keyword>
<keyword evidence="1" id="KW-0472">Membrane</keyword>
<evidence type="ECO:0000256" key="1">
    <source>
        <dbReference type="SAM" id="Phobius"/>
    </source>
</evidence>
<organism evidence="3 4">
    <name type="scientific">Caenorhabditis japonica</name>
    <dbReference type="NCBI Taxonomy" id="281687"/>
    <lineage>
        <taxon>Eukaryota</taxon>
        <taxon>Metazoa</taxon>
        <taxon>Ecdysozoa</taxon>
        <taxon>Nematoda</taxon>
        <taxon>Chromadorea</taxon>
        <taxon>Rhabditida</taxon>
        <taxon>Rhabditina</taxon>
        <taxon>Rhabditomorpha</taxon>
        <taxon>Rhabditoidea</taxon>
        <taxon>Rhabditidae</taxon>
        <taxon>Peloderinae</taxon>
        <taxon>Caenorhabditis</taxon>
    </lineage>
</organism>
<feature type="chain" id="PRO_5035809404" description="Protein sleepless" evidence="2">
    <location>
        <begin position="17"/>
        <end position="124"/>
    </location>
</feature>
<keyword evidence="4" id="KW-1185">Reference proteome</keyword>
<proteinExistence type="predicted"/>
<dbReference type="Proteomes" id="UP000005237">
    <property type="component" value="Unassembled WGS sequence"/>
</dbReference>
<protein>
    <recommendedName>
        <fullName evidence="5">Protein sleepless</fullName>
    </recommendedName>
</protein>
<reference evidence="3" key="2">
    <citation type="submission" date="2022-06" db="UniProtKB">
        <authorList>
            <consortium name="EnsemblMetazoa"/>
        </authorList>
    </citation>
    <scope>IDENTIFICATION</scope>
    <source>
        <strain evidence="3">DF5081</strain>
    </source>
</reference>
<evidence type="ECO:0000313" key="3">
    <source>
        <dbReference type="EnsemblMetazoa" id="CJA08867.1"/>
    </source>
</evidence>
<accession>A0A8R1HQK6</accession>
<reference evidence="4" key="1">
    <citation type="submission" date="2010-08" db="EMBL/GenBank/DDBJ databases">
        <authorList>
            <consortium name="Caenorhabditis japonica Sequencing Consortium"/>
            <person name="Wilson R.K."/>
        </authorList>
    </citation>
    <scope>NUCLEOTIDE SEQUENCE [LARGE SCALE GENOMIC DNA]</scope>
    <source>
        <strain evidence="4">DF5081</strain>
    </source>
</reference>
<keyword evidence="1" id="KW-0812">Transmembrane</keyword>
<feature type="signal peptide" evidence="2">
    <location>
        <begin position="1"/>
        <end position="16"/>
    </location>
</feature>
<keyword evidence="2" id="KW-0732">Signal</keyword>
<dbReference type="AlphaFoldDB" id="A0A8R1HQK6"/>
<evidence type="ECO:0000256" key="2">
    <source>
        <dbReference type="SAM" id="SignalP"/>
    </source>
</evidence>
<feature type="transmembrane region" description="Helical" evidence="1">
    <location>
        <begin position="102"/>
        <end position="121"/>
    </location>
</feature>
<dbReference type="EnsemblMetazoa" id="CJA08867.1">
    <property type="protein sequence ID" value="CJA08867.1"/>
    <property type="gene ID" value="WBGene00128070"/>
</dbReference>
<evidence type="ECO:0008006" key="5">
    <source>
        <dbReference type="Google" id="ProtNLM"/>
    </source>
</evidence>